<dbReference type="Gene3D" id="2.40.50.100">
    <property type="match status" value="1"/>
</dbReference>
<dbReference type="KEGG" id="ttr:Tter_1619"/>
<dbReference type="InterPro" id="IPR050856">
    <property type="entry name" value="Biotin_carboxylase_complex"/>
</dbReference>
<keyword evidence="6" id="KW-0092">Biotin</keyword>
<evidence type="ECO:0000256" key="7">
    <source>
        <dbReference type="PROSITE-ProRule" id="PRU00409"/>
    </source>
</evidence>
<comment type="cofactor">
    <cofactor evidence="1">
        <name>biotin</name>
        <dbReference type="ChEBI" id="CHEBI:57586"/>
    </cofactor>
</comment>
<dbReference type="Gene3D" id="3.30.470.20">
    <property type="entry name" value="ATP-grasp fold, B domain"/>
    <property type="match status" value="1"/>
</dbReference>
<dbReference type="EC" id="6.3.4.14" evidence="2"/>
<dbReference type="FunFam" id="2.40.50.100:FF:000003">
    <property type="entry name" value="Acetyl-CoA carboxylase biotin carboxyl carrier protein"/>
    <property type="match status" value="1"/>
</dbReference>
<dbReference type="PROSITE" id="PS50975">
    <property type="entry name" value="ATP_GRASP"/>
    <property type="match status" value="1"/>
</dbReference>
<keyword evidence="13" id="KW-1185">Reference proteome</keyword>
<dbReference type="HOGENOM" id="CLU_000395_3_2_0"/>
<dbReference type="InterPro" id="IPR011764">
    <property type="entry name" value="Biotin_carboxylation_dom"/>
</dbReference>
<name>D1CCL0_THET1</name>
<feature type="region of interest" description="Disordered" evidence="8">
    <location>
        <begin position="485"/>
        <end position="505"/>
    </location>
</feature>
<dbReference type="SUPFAM" id="SSF51230">
    <property type="entry name" value="Single hybrid motif"/>
    <property type="match status" value="1"/>
</dbReference>
<feature type="domain" description="Lipoyl-binding" evidence="9">
    <location>
        <begin position="500"/>
        <end position="580"/>
    </location>
</feature>
<evidence type="ECO:0000256" key="8">
    <source>
        <dbReference type="SAM" id="MobiDB-lite"/>
    </source>
</evidence>
<dbReference type="Pfam" id="PF02786">
    <property type="entry name" value="CPSase_L_D2"/>
    <property type="match status" value="1"/>
</dbReference>
<proteinExistence type="predicted"/>
<dbReference type="InterPro" id="IPR011053">
    <property type="entry name" value="Single_hybrid_motif"/>
</dbReference>
<organism evidence="12 13">
    <name type="scientific">Thermobaculum terrenum (strain ATCC BAA-798 / CCMEE 7001 / YNP1)</name>
    <dbReference type="NCBI Taxonomy" id="525904"/>
    <lineage>
        <taxon>Bacteria</taxon>
        <taxon>Bacillati</taxon>
        <taxon>Chloroflexota</taxon>
        <taxon>Chloroflexia</taxon>
        <taxon>Candidatus Thermobaculales</taxon>
        <taxon>Candidatus Thermobaculaceae</taxon>
        <taxon>Thermobaculum</taxon>
    </lineage>
</organism>
<dbReference type="GO" id="GO:0005524">
    <property type="term" value="F:ATP binding"/>
    <property type="evidence" value="ECO:0007669"/>
    <property type="project" value="UniProtKB-UniRule"/>
</dbReference>
<dbReference type="EMBL" id="CP001825">
    <property type="protein sequence ID" value="ACZ42525.1"/>
    <property type="molecule type" value="Genomic_DNA"/>
</dbReference>
<evidence type="ECO:0000313" key="12">
    <source>
        <dbReference type="EMBL" id="ACZ42525.1"/>
    </source>
</evidence>
<keyword evidence="5 7" id="KW-0067">ATP-binding</keyword>
<evidence type="ECO:0000259" key="9">
    <source>
        <dbReference type="PROSITE" id="PS50968"/>
    </source>
</evidence>
<keyword evidence="4 7" id="KW-0547">Nucleotide-binding</keyword>
<dbReference type="Proteomes" id="UP000000323">
    <property type="component" value="Chromosome 1"/>
</dbReference>
<dbReference type="PROSITE" id="PS00867">
    <property type="entry name" value="CPSASE_2"/>
    <property type="match status" value="1"/>
</dbReference>
<reference evidence="13" key="1">
    <citation type="journal article" date="2010" name="Stand. Genomic Sci.">
        <title>Complete genome sequence of 'Thermobaculum terrenum' type strain (YNP1).</title>
        <authorList>
            <person name="Kiss H."/>
            <person name="Cleland D."/>
            <person name="Lapidus A."/>
            <person name="Lucas S."/>
            <person name="Glavina Del Rio T."/>
            <person name="Nolan M."/>
            <person name="Tice H."/>
            <person name="Han C."/>
            <person name="Goodwin L."/>
            <person name="Pitluck S."/>
            <person name="Liolios K."/>
            <person name="Ivanova N."/>
            <person name="Mavromatis K."/>
            <person name="Ovchinnikova G."/>
            <person name="Pati A."/>
            <person name="Chen A."/>
            <person name="Palaniappan K."/>
            <person name="Land M."/>
            <person name="Hauser L."/>
            <person name="Chang Y."/>
            <person name="Jeffries C."/>
            <person name="Lu M."/>
            <person name="Brettin T."/>
            <person name="Detter J."/>
            <person name="Goker M."/>
            <person name="Tindall B."/>
            <person name="Beck B."/>
            <person name="McDermott T."/>
            <person name="Woyke T."/>
            <person name="Bristow J."/>
            <person name="Eisen J."/>
            <person name="Markowitz V."/>
            <person name="Hugenholtz P."/>
            <person name="Kyrpides N."/>
            <person name="Klenk H."/>
            <person name="Cheng J."/>
        </authorList>
    </citation>
    <scope>NUCLEOTIDE SEQUENCE [LARGE SCALE GENOMIC DNA]</scope>
    <source>
        <strain evidence="13">ATCC BAA-798 / YNP1</strain>
    </source>
</reference>
<dbReference type="PANTHER" id="PTHR18866">
    <property type="entry name" value="CARBOXYLASE:PYRUVATE/ACETYL-COA/PROPIONYL-COA CARBOXYLASE"/>
    <property type="match status" value="1"/>
</dbReference>
<evidence type="ECO:0000259" key="11">
    <source>
        <dbReference type="PROSITE" id="PS50979"/>
    </source>
</evidence>
<dbReference type="FunFam" id="3.40.50.20:FF:000010">
    <property type="entry name" value="Propionyl-CoA carboxylase subunit alpha"/>
    <property type="match status" value="1"/>
</dbReference>
<dbReference type="GO" id="GO:0046872">
    <property type="term" value="F:metal ion binding"/>
    <property type="evidence" value="ECO:0007669"/>
    <property type="project" value="InterPro"/>
</dbReference>
<dbReference type="InterPro" id="IPR005482">
    <property type="entry name" value="Biotin_COase_C"/>
</dbReference>
<dbReference type="SUPFAM" id="SSF51246">
    <property type="entry name" value="Rudiment single hybrid motif"/>
    <property type="match status" value="1"/>
</dbReference>
<dbReference type="InterPro" id="IPR011054">
    <property type="entry name" value="Rudment_hybrid_motif"/>
</dbReference>
<dbReference type="STRING" id="525904.Tter_1619"/>
<feature type="domain" description="ATP-grasp" evidence="10">
    <location>
        <begin position="120"/>
        <end position="316"/>
    </location>
</feature>
<dbReference type="InterPro" id="IPR005479">
    <property type="entry name" value="CPAse_ATP-bd"/>
</dbReference>
<evidence type="ECO:0000313" key="13">
    <source>
        <dbReference type="Proteomes" id="UP000000323"/>
    </source>
</evidence>
<dbReference type="Pfam" id="PF00364">
    <property type="entry name" value="Biotin_lipoyl"/>
    <property type="match status" value="1"/>
</dbReference>
<dbReference type="CDD" id="cd06850">
    <property type="entry name" value="biotinyl_domain"/>
    <property type="match status" value="1"/>
</dbReference>
<dbReference type="PROSITE" id="PS50979">
    <property type="entry name" value="BC"/>
    <property type="match status" value="1"/>
</dbReference>
<keyword evidence="3" id="KW-0436">Ligase</keyword>
<dbReference type="SUPFAM" id="SSF52440">
    <property type="entry name" value="PreATP-grasp domain"/>
    <property type="match status" value="1"/>
</dbReference>
<evidence type="ECO:0000256" key="1">
    <source>
        <dbReference type="ARBA" id="ARBA00001953"/>
    </source>
</evidence>
<evidence type="ECO:0000259" key="10">
    <source>
        <dbReference type="PROSITE" id="PS50975"/>
    </source>
</evidence>
<evidence type="ECO:0000256" key="3">
    <source>
        <dbReference type="ARBA" id="ARBA00022598"/>
    </source>
</evidence>
<accession>D1CCL0</accession>
<sequence length="581" mass="63356">MFKKILIANRGEIAIRIARTCRDLGVKTVGIYSDSDREAPFLDWMDESYALRGRSSSETYTNIQKIIEIAKRSSCDAIHPGYGFLSENADFALACQEAGITFIGPSHEAIFKMGDKLRARSLAAEAGVPILPGYGPLEKLSEAESFVTEHGLPVVIKAAGGGGGKGLRTVNALSELATAIETAQREGLSYFGSSDVYIEKYLPHPRHVEVQIFGRCDGDVFAIGTRDCSTQRRRQKLIEEAPAPLIDDSTRAAMELAAVNLAKAVGYKSAGTVEMLLSPSGDFYFLEMNTRLQVEHTVTEVVYGCDLVAMQILTAAGYLVDVPSSPLGHAIQCRINAEDVANDFMPVSGRISRLREPAGPWVRVDSGIASGCELASDYDSLLAKLIVWGKDRREAIDRLRRALMEYVIEGVPSTLDFHRWMVNRKEFIEGPVSTHFVQDHMDEIRLVGATLSAPSIGSHSYNEENLIVEVDGRRFEVIVYNSGENKSQKTNTSSSKVRAATSAGLTRRTGEDTLVSPIQGNLLRVLVSEGEMVSAGQPVCIIESMKMENEIAAHKNGKVSKLLIEPGNPVVVGQPLMEISS</sequence>
<gene>
    <name evidence="12" type="ordered locus">Tter_1619</name>
</gene>
<dbReference type="SMART" id="SM00878">
    <property type="entry name" value="Biotin_carb_C"/>
    <property type="match status" value="1"/>
</dbReference>
<dbReference type="eggNOG" id="COG4770">
    <property type="taxonomic scope" value="Bacteria"/>
</dbReference>
<dbReference type="OrthoDB" id="9763189at2"/>
<dbReference type="AlphaFoldDB" id="D1CCL0"/>
<protein>
    <recommendedName>
        <fullName evidence="2">biotin carboxylase</fullName>
        <ecNumber evidence="2">6.3.4.14</ecNumber>
    </recommendedName>
</protein>
<evidence type="ECO:0000256" key="6">
    <source>
        <dbReference type="ARBA" id="ARBA00023267"/>
    </source>
</evidence>
<dbReference type="InterPro" id="IPR016185">
    <property type="entry name" value="PreATP-grasp_dom_sf"/>
</dbReference>
<evidence type="ECO:0000256" key="5">
    <source>
        <dbReference type="ARBA" id="ARBA00022840"/>
    </source>
</evidence>
<dbReference type="InterPro" id="IPR000089">
    <property type="entry name" value="Biotin_lipoyl"/>
</dbReference>
<dbReference type="PROSITE" id="PS50968">
    <property type="entry name" value="BIOTINYL_LIPOYL"/>
    <property type="match status" value="1"/>
</dbReference>
<feature type="domain" description="Biotin carboxylation" evidence="11">
    <location>
        <begin position="1"/>
        <end position="442"/>
    </location>
</feature>
<dbReference type="Pfam" id="PF00289">
    <property type="entry name" value="Biotin_carb_N"/>
    <property type="match status" value="1"/>
</dbReference>
<dbReference type="InterPro" id="IPR011761">
    <property type="entry name" value="ATP-grasp"/>
</dbReference>
<dbReference type="SUPFAM" id="SSF56059">
    <property type="entry name" value="Glutathione synthetase ATP-binding domain-like"/>
    <property type="match status" value="1"/>
</dbReference>
<dbReference type="GO" id="GO:0004075">
    <property type="term" value="F:biotin carboxylase activity"/>
    <property type="evidence" value="ECO:0007669"/>
    <property type="project" value="UniProtKB-EC"/>
</dbReference>
<evidence type="ECO:0000256" key="2">
    <source>
        <dbReference type="ARBA" id="ARBA00013263"/>
    </source>
</evidence>
<dbReference type="Pfam" id="PF02785">
    <property type="entry name" value="Biotin_carb_C"/>
    <property type="match status" value="1"/>
</dbReference>
<dbReference type="RefSeq" id="WP_012875559.1">
    <property type="nucleotide sequence ID" value="NC_013525.1"/>
</dbReference>
<dbReference type="InterPro" id="IPR005481">
    <property type="entry name" value="BC-like_N"/>
</dbReference>
<evidence type="ECO:0000256" key="4">
    <source>
        <dbReference type="ARBA" id="ARBA00022741"/>
    </source>
</evidence>
<dbReference type="PANTHER" id="PTHR18866:SF33">
    <property type="entry name" value="METHYLCROTONOYL-COA CARBOXYLASE SUBUNIT ALPHA, MITOCHONDRIAL-RELATED"/>
    <property type="match status" value="1"/>
</dbReference>